<accession>A0A1J1LLT2</accession>
<dbReference type="AlphaFoldDB" id="A0A1J1LLT2"/>
<protein>
    <submittedName>
        <fullName evidence="1">Uncharacterized protein</fullName>
    </submittedName>
</protein>
<gene>
    <name evidence="1" type="ORF">PL9214490124</name>
</gene>
<sequence>MNFLVLFNWASPEPELLLELTTIIKAFLNHPDRSNLSIFIDYDQFPGQEADLYVSGVMMNLMIEGNEQLEDALNISLVSSQNFEEWFNSILKINYKILGNNVNKSQLNEWSDIIPIVTLEQVTDLEKYEFLSTINEQQKNFKLQLTQQCFNAQRFVESAELGKQLLSDYPDLVEKGYSIPVAHSLILSLNWYEVAANLPPGINYFLTSGWLNSLYQRKPVTQDNQPLPWYTYPAIEFLEDKVKPDFKVFEFGAGNSTLWWSQRVSEVISIENDANWFEEIKAKMPKNVQIFLREDEQEYAEMISSFPSDYFDVIIVDGANRNRCLEISLNHIKERGLIIFDNTDDYNYDSSVQKLANEGYKRLDFWGIISSYTYKNCTSLFFRKFDILESQGVPSQKQSILGKGCFQVMNPKPSPTQDN</sequence>
<dbReference type="SUPFAM" id="SSF53335">
    <property type="entry name" value="S-adenosyl-L-methionine-dependent methyltransferases"/>
    <property type="match status" value="1"/>
</dbReference>
<evidence type="ECO:0000313" key="2">
    <source>
        <dbReference type="Proteomes" id="UP000184315"/>
    </source>
</evidence>
<organism evidence="1 2">
    <name type="scientific">Planktothrix tepida PCC 9214</name>
    <dbReference type="NCBI Taxonomy" id="671072"/>
    <lineage>
        <taxon>Bacteria</taxon>
        <taxon>Bacillati</taxon>
        <taxon>Cyanobacteriota</taxon>
        <taxon>Cyanophyceae</taxon>
        <taxon>Oscillatoriophycideae</taxon>
        <taxon>Oscillatoriales</taxon>
        <taxon>Microcoleaceae</taxon>
        <taxon>Planktothrix</taxon>
    </lineage>
</organism>
<name>A0A1J1LLT2_9CYAN</name>
<dbReference type="Gene3D" id="3.40.50.150">
    <property type="entry name" value="Vaccinia Virus protein VP39"/>
    <property type="match status" value="1"/>
</dbReference>
<dbReference type="Proteomes" id="UP000184315">
    <property type="component" value="Unassembled WGS sequence"/>
</dbReference>
<dbReference type="EMBL" id="CZDF01000154">
    <property type="protein sequence ID" value="CUR32577.1"/>
    <property type="molecule type" value="Genomic_DNA"/>
</dbReference>
<evidence type="ECO:0000313" key="1">
    <source>
        <dbReference type="EMBL" id="CUR32577.1"/>
    </source>
</evidence>
<proteinExistence type="predicted"/>
<dbReference type="STRING" id="671072.PL9214490124"/>
<keyword evidence="2" id="KW-1185">Reference proteome</keyword>
<reference evidence="2" key="1">
    <citation type="submission" date="2015-10" db="EMBL/GenBank/DDBJ databases">
        <authorList>
            <person name="Regsiter A."/>
            <person name="william w."/>
        </authorList>
    </citation>
    <scope>NUCLEOTIDE SEQUENCE [LARGE SCALE GENOMIC DNA]</scope>
</reference>
<dbReference type="InterPro" id="IPR029063">
    <property type="entry name" value="SAM-dependent_MTases_sf"/>
</dbReference>